<reference evidence="2 3" key="1">
    <citation type="submission" date="2015-04" db="EMBL/GenBank/DDBJ databases">
        <title>Draft Genome Sequence of the Novel Agar-Digesting Marine Bacterium Q1.</title>
        <authorList>
            <person name="Li Y."/>
            <person name="Li D."/>
            <person name="Chen G."/>
            <person name="Du Z."/>
        </authorList>
    </citation>
    <scope>NUCLEOTIDE SEQUENCE [LARGE SCALE GENOMIC DNA]</scope>
    <source>
        <strain evidence="2 3">Q1</strain>
    </source>
</reference>
<dbReference type="PROSITE" id="PS51186">
    <property type="entry name" value="GNAT"/>
    <property type="match status" value="1"/>
</dbReference>
<dbReference type="Pfam" id="PF13302">
    <property type="entry name" value="Acetyltransf_3"/>
    <property type="match status" value="1"/>
</dbReference>
<evidence type="ECO:0000313" key="3">
    <source>
        <dbReference type="Proteomes" id="UP000037600"/>
    </source>
</evidence>
<dbReference type="GO" id="GO:0016747">
    <property type="term" value="F:acyltransferase activity, transferring groups other than amino-acyl groups"/>
    <property type="evidence" value="ECO:0007669"/>
    <property type="project" value="InterPro"/>
</dbReference>
<dbReference type="STRING" id="1513271.XM47_16005"/>
<evidence type="ECO:0000259" key="1">
    <source>
        <dbReference type="PROSITE" id="PS51186"/>
    </source>
</evidence>
<dbReference type="EMBL" id="LAZL01000031">
    <property type="protein sequence ID" value="KMT64090.1"/>
    <property type="molecule type" value="Genomic_DNA"/>
</dbReference>
<dbReference type="InterPro" id="IPR016181">
    <property type="entry name" value="Acyl_CoA_acyltransferase"/>
</dbReference>
<proteinExistence type="predicted"/>
<dbReference type="Proteomes" id="UP000037600">
    <property type="component" value="Unassembled WGS sequence"/>
</dbReference>
<dbReference type="InterPro" id="IPR000182">
    <property type="entry name" value="GNAT_dom"/>
</dbReference>
<gene>
    <name evidence="2" type="ORF">XM47_16005</name>
</gene>
<keyword evidence="3" id="KW-1185">Reference proteome</keyword>
<comment type="caution">
    <text evidence="2">The sequence shown here is derived from an EMBL/GenBank/DDBJ whole genome shotgun (WGS) entry which is preliminary data.</text>
</comment>
<name>A0A0J8GMR8_9ALTE</name>
<dbReference type="SUPFAM" id="SSF55729">
    <property type="entry name" value="Acyl-CoA N-acyltransferases (Nat)"/>
    <property type="match status" value="1"/>
</dbReference>
<organism evidence="2 3">
    <name type="scientific">Catenovulum maritimum</name>
    <dbReference type="NCBI Taxonomy" id="1513271"/>
    <lineage>
        <taxon>Bacteria</taxon>
        <taxon>Pseudomonadati</taxon>
        <taxon>Pseudomonadota</taxon>
        <taxon>Gammaproteobacteria</taxon>
        <taxon>Alteromonadales</taxon>
        <taxon>Alteromonadaceae</taxon>
        <taxon>Catenovulum</taxon>
    </lineage>
</organism>
<evidence type="ECO:0000313" key="2">
    <source>
        <dbReference type="EMBL" id="KMT64090.1"/>
    </source>
</evidence>
<dbReference type="RefSeq" id="WP_048694763.1">
    <property type="nucleotide sequence ID" value="NZ_KQ130503.1"/>
</dbReference>
<sequence>MTVSVNSVNIESLEFKKFEEIAVKDFLPILNKLKLREHLMKHELFDLRSAENWMQSKAEVDSINGCKIRAIYFKGQLIGWCGIQYENNHYEIAIVIDDNYWGKGVRVFREVMSWAKLFGHNKVYVHFLHTRPKYKFLQKLANQVYETELYGHKFTTYELDVWRT</sequence>
<dbReference type="Gene3D" id="3.40.630.30">
    <property type="match status" value="1"/>
</dbReference>
<dbReference type="AlphaFoldDB" id="A0A0J8GMR8"/>
<accession>A0A0J8GMR8</accession>
<feature type="domain" description="N-acetyltransferase" evidence="1">
    <location>
        <begin position="13"/>
        <end position="164"/>
    </location>
</feature>
<protein>
    <recommendedName>
        <fullName evidence="1">N-acetyltransferase domain-containing protein</fullName>
    </recommendedName>
</protein>